<feature type="transmembrane region" description="Helical" evidence="2">
    <location>
        <begin position="92"/>
        <end position="111"/>
    </location>
</feature>
<dbReference type="AlphaFoldDB" id="A0A318RRN7"/>
<evidence type="ECO:0000256" key="1">
    <source>
        <dbReference type="SAM" id="MobiDB-lite"/>
    </source>
</evidence>
<proteinExistence type="predicted"/>
<sequence>MTTTVPGAGSSRHTATAEDAARSQHLSRRPSLNAGDASDDDVAAVTHGPNADTPGVAPRVIKAVSFFVGCALLVACAFALDRLGEWSADYGRVWVFLAFILVMSLGGQGFWAGSDAAIGWVKDQVRR</sequence>
<keyword evidence="2" id="KW-1133">Transmembrane helix</keyword>
<keyword evidence="2" id="KW-0812">Transmembrane</keyword>
<gene>
    <name evidence="3" type="ORF">DFR67_10411</name>
</gene>
<comment type="caution">
    <text evidence="3">The sequence shown here is derived from an EMBL/GenBank/DDBJ whole genome shotgun (WGS) entry which is preliminary data.</text>
</comment>
<name>A0A318RRN7_WILLI</name>
<dbReference type="EMBL" id="QJSP01000004">
    <property type="protein sequence ID" value="PYE18433.1"/>
    <property type="molecule type" value="Genomic_DNA"/>
</dbReference>
<organism evidence="3 4">
    <name type="scientific">Williamsia limnetica</name>
    <dbReference type="NCBI Taxonomy" id="882452"/>
    <lineage>
        <taxon>Bacteria</taxon>
        <taxon>Bacillati</taxon>
        <taxon>Actinomycetota</taxon>
        <taxon>Actinomycetes</taxon>
        <taxon>Mycobacteriales</taxon>
        <taxon>Nocardiaceae</taxon>
        <taxon>Williamsia</taxon>
    </lineage>
</organism>
<keyword evidence="2" id="KW-0472">Membrane</keyword>
<reference evidence="3 4" key="1">
    <citation type="submission" date="2018-06" db="EMBL/GenBank/DDBJ databases">
        <title>Genomic Encyclopedia of Type Strains, Phase IV (KMG-IV): sequencing the most valuable type-strain genomes for metagenomic binning, comparative biology and taxonomic classification.</title>
        <authorList>
            <person name="Goeker M."/>
        </authorList>
    </citation>
    <scope>NUCLEOTIDE SEQUENCE [LARGE SCALE GENOMIC DNA]</scope>
    <source>
        <strain evidence="3 4">DSM 45521</strain>
    </source>
</reference>
<feature type="transmembrane region" description="Helical" evidence="2">
    <location>
        <begin position="60"/>
        <end position="80"/>
    </location>
</feature>
<evidence type="ECO:0000313" key="4">
    <source>
        <dbReference type="Proteomes" id="UP000247591"/>
    </source>
</evidence>
<feature type="region of interest" description="Disordered" evidence="1">
    <location>
        <begin position="1"/>
        <end position="53"/>
    </location>
</feature>
<dbReference type="Proteomes" id="UP000247591">
    <property type="component" value="Unassembled WGS sequence"/>
</dbReference>
<accession>A0A318RRN7</accession>
<evidence type="ECO:0000256" key="2">
    <source>
        <dbReference type="SAM" id="Phobius"/>
    </source>
</evidence>
<protein>
    <submittedName>
        <fullName evidence="3">Uncharacterized protein</fullName>
    </submittedName>
</protein>
<evidence type="ECO:0000313" key="3">
    <source>
        <dbReference type="EMBL" id="PYE18433.1"/>
    </source>
</evidence>
<keyword evidence="4" id="KW-1185">Reference proteome</keyword>